<dbReference type="Gene3D" id="1.10.260.40">
    <property type="entry name" value="lambda repressor-like DNA-binding domains"/>
    <property type="match status" value="1"/>
</dbReference>
<reference evidence="5 6" key="1">
    <citation type="submission" date="2018-04" db="EMBL/GenBank/DDBJ databases">
        <title>Pararhodobacter oceanense sp. nov., isolated from marine intertidal sediment.</title>
        <authorList>
            <person name="Wang X.-L."/>
            <person name="Du Z.-J."/>
        </authorList>
    </citation>
    <scope>NUCLEOTIDE SEQUENCE [LARGE SCALE GENOMIC DNA]</scope>
    <source>
        <strain evidence="5 6">AM505</strain>
    </source>
</reference>
<keyword evidence="1" id="KW-0805">Transcription regulation</keyword>
<evidence type="ECO:0000259" key="4">
    <source>
        <dbReference type="PROSITE" id="PS50932"/>
    </source>
</evidence>
<dbReference type="EMBL" id="QDKM01000001">
    <property type="protein sequence ID" value="PVH30719.1"/>
    <property type="molecule type" value="Genomic_DNA"/>
</dbReference>
<evidence type="ECO:0000313" key="5">
    <source>
        <dbReference type="EMBL" id="PVH30719.1"/>
    </source>
</evidence>
<organism evidence="5 6">
    <name type="scientific">Pararhodobacter oceanensis</name>
    <dbReference type="NCBI Taxonomy" id="2172121"/>
    <lineage>
        <taxon>Bacteria</taxon>
        <taxon>Pseudomonadati</taxon>
        <taxon>Pseudomonadota</taxon>
        <taxon>Alphaproteobacteria</taxon>
        <taxon>Rhodobacterales</taxon>
        <taxon>Paracoccaceae</taxon>
        <taxon>Pararhodobacter</taxon>
    </lineage>
</organism>
<feature type="domain" description="HTH lacI-type" evidence="4">
    <location>
        <begin position="4"/>
        <end position="58"/>
    </location>
</feature>
<dbReference type="Proteomes" id="UP000245911">
    <property type="component" value="Unassembled WGS sequence"/>
</dbReference>
<dbReference type="InterPro" id="IPR025997">
    <property type="entry name" value="SBP_2_dom"/>
</dbReference>
<sequence length="353" mass="37923">MSGPTLSDVAEAAGVSYATADRVINKRGNVAQKSIDKVRDAVERLGYVRNVAAANLSRRRVYRLAFLIPTGSNAFFSRVRDHIIQSADHLSADSISVRIVDVSAFSVEGLKDSIVDLAGSELDGVAIVGLQSRLLEQPLAELRARGVAVIGLVSDLPVEFRSAYIGIDNKVAGRTAARMTGLAHRGRAGAIQTFVGSMEARDHAERLQGFRDVIAADFPDLTVLDPILTKDDPAVLCKSAANALQSGASVTAFYNVGAGNVGLIEAISTSPGARPFCVVHELVAHSKQALIDNHIDLVIDQRPDVEVNRAFALLRALIDDRELPPMPDLMPTIYVRDNLPADTLNDAMEVQIR</sequence>
<dbReference type="InterPro" id="IPR028082">
    <property type="entry name" value="Peripla_BP_I"/>
</dbReference>
<accession>A0A2T8HZ91</accession>
<dbReference type="OrthoDB" id="9805774at2"/>
<dbReference type="PANTHER" id="PTHR30146">
    <property type="entry name" value="LACI-RELATED TRANSCRIPTIONAL REPRESSOR"/>
    <property type="match status" value="1"/>
</dbReference>
<protein>
    <submittedName>
        <fullName evidence="5">LacI family transcriptional regulator</fullName>
    </submittedName>
</protein>
<dbReference type="Pfam" id="PF13407">
    <property type="entry name" value="Peripla_BP_4"/>
    <property type="match status" value="1"/>
</dbReference>
<evidence type="ECO:0000256" key="3">
    <source>
        <dbReference type="ARBA" id="ARBA00023163"/>
    </source>
</evidence>
<dbReference type="GO" id="GO:0000976">
    <property type="term" value="F:transcription cis-regulatory region binding"/>
    <property type="evidence" value="ECO:0007669"/>
    <property type="project" value="TreeGrafter"/>
</dbReference>
<gene>
    <name evidence="5" type="ORF">DDE20_04175</name>
</gene>
<dbReference type="PROSITE" id="PS50932">
    <property type="entry name" value="HTH_LACI_2"/>
    <property type="match status" value="1"/>
</dbReference>
<dbReference type="RefSeq" id="WP_116557141.1">
    <property type="nucleotide sequence ID" value="NZ_QDKM01000001.1"/>
</dbReference>
<dbReference type="CDD" id="cd06307">
    <property type="entry name" value="PBP1_sugar_binding"/>
    <property type="match status" value="1"/>
</dbReference>
<evidence type="ECO:0000256" key="2">
    <source>
        <dbReference type="ARBA" id="ARBA00023125"/>
    </source>
</evidence>
<dbReference type="InterPro" id="IPR010982">
    <property type="entry name" value="Lambda_DNA-bd_dom_sf"/>
</dbReference>
<dbReference type="AlphaFoldDB" id="A0A2T8HZ91"/>
<dbReference type="SUPFAM" id="SSF53822">
    <property type="entry name" value="Periplasmic binding protein-like I"/>
    <property type="match status" value="1"/>
</dbReference>
<dbReference type="SUPFAM" id="SSF47413">
    <property type="entry name" value="lambda repressor-like DNA-binding domains"/>
    <property type="match status" value="1"/>
</dbReference>
<dbReference type="PROSITE" id="PS00356">
    <property type="entry name" value="HTH_LACI_1"/>
    <property type="match status" value="1"/>
</dbReference>
<dbReference type="CDD" id="cd01392">
    <property type="entry name" value="HTH_LacI"/>
    <property type="match status" value="1"/>
</dbReference>
<keyword evidence="2" id="KW-0238">DNA-binding</keyword>
<name>A0A2T8HZ91_9RHOB</name>
<dbReference type="Pfam" id="PF00356">
    <property type="entry name" value="LacI"/>
    <property type="match status" value="1"/>
</dbReference>
<evidence type="ECO:0000313" key="6">
    <source>
        <dbReference type="Proteomes" id="UP000245911"/>
    </source>
</evidence>
<evidence type="ECO:0000256" key="1">
    <source>
        <dbReference type="ARBA" id="ARBA00023015"/>
    </source>
</evidence>
<proteinExistence type="predicted"/>
<comment type="caution">
    <text evidence="5">The sequence shown here is derived from an EMBL/GenBank/DDBJ whole genome shotgun (WGS) entry which is preliminary data.</text>
</comment>
<dbReference type="InterPro" id="IPR000843">
    <property type="entry name" value="HTH_LacI"/>
</dbReference>
<dbReference type="PANTHER" id="PTHR30146:SF152">
    <property type="entry name" value="TRANSCRIPTIONAL REGULATORY PROTEIN"/>
    <property type="match status" value="1"/>
</dbReference>
<keyword evidence="6" id="KW-1185">Reference proteome</keyword>
<dbReference type="SMART" id="SM00354">
    <property type="entry name" value="HTH_LACI"/>
    <property type="match status" value="1"/>
</dbReference>
<dbReference type="Gene3D" id="3.40.50.2300">
    <property type="match status" value="2"/>
</dbReference>
<keyword evidence="3" id="KW-0804">Transcription</keyword>
<dbReference type="GO" id="GO:0003700">
    <property type="term" value="F:DNA-binding transcription factor activity"/>
    <property type="evidence" value="ECO:0007669"/>
    <property type="project" value="TreeGrafter"/>
</dbReference>